<reference evidence="2" key="1">
    <citation type="journal article" date="2023" name="G3 (Bethesda)">
        <title>Genome assembly and association tests identify interacting loci associated with vigor, precocity, and sex in interspecific pistachio rootstocks.</title>
        <authorList>
            <person name="Palmer W."/>
            <person name="Jacygrad E."/>
            <person name="Sagayaradj S."/>
            <person name="Cavanaugh K."/>
            <person name="Han R."/>
            <person name="Bertier L."/>
            <person name="Beede B."/>
            <person name="Kafkas S."/>
            <person name="Golino D."/>
            <person name="Preece J."/>
            <person name="Michelmore R."/>
        </authorList>
    </citation>
    <scope>NUCLEOTIDE SEQUENCE [LARGE SCALE GENOMIC DNA]</scope>
</reference>
<gene>
    <name evidence="1" type="ORF">Pint_17161</name>
</gene>
<dbReference type="EMBL" id="CM047739">
    <property type="protein sequence ID" value="KAJ0043006.1"/>
    <property type="molecule type" value="Genomic_DNA"/>
</dbReference>
<comment type="caution">
    <text evidence="1">The sequence shown here is derived from an EMBL/GenBank/DDBJ whole genome shotgun (WGS) entry which is preliminary data.</text>
</comment>
<dbReference type="Proteomes" id="UP001163603">
    <property type="component" value="Chromosome 4"/>
</dbReference>
<protein>
    <submittedName>
        <fullName evidence="1">Uncharacterized protein</fullName>
    </submittedName>
</protein>
<evidence type="ECO:0000313" key="2">
    <source>
        <dbReference type="Proteomes" id="UP001163603"/>
    </source>
</evidence>
<organism evidence="1 2">
    <name type="scientific">Pistacia integerrima</name>
    <dbReference type="NCBI Taxonomy" id="434235"/>
    <lineage>
        <taxon>Eukaryota</taxon>
        <taxon>Viridiplantae</taxon>
        <taxon>Streptophyta</taxon>
        <taxon>Embryophyta</taxon>
        <taxon>Tracheophyta</taxon>
        <taxon>Spermatophyta</taxon>
        <taxon>Magnoliopsida</taxon>
        <taxon>eudicotyledons</taxon>
        <taxon>Gunneridae</taxon>
        <taxon>Pentapetalae</taxon>
        <taxon>rosids</taxon>
        <taxon>malvids</taxon>
        <taxon>Sapindales</taxon>
        <taxon>Anacardiaceae</taxon>
        <taxon>Pistacia</taxon>
    </lineage>
</organism>
<evidence type="ECO:0000313" key="1">
    <source>
        <dbReference type="EMBL" id="KAJ0043006.1"/>
    </source>
</evidence>
<name>A0ACC0YXJ6_9ROSI</name>
<accession>A0ACC0YXJ6</accession>
<proteinExistence type="predicted"/>
<keyword evidence="2" id="KW-1185">Reference proteome</keyword>
<sequence length="334" mass="36392">MARETSRKCSHCGNIGHNSRTCNGKGCFKLFGVELSDQNQDQSIKKSASFGNLQSLFAEPHNSHGDGDGDGDDGYLSDGQVHCKRAKTARERKKGKPWNEDEHVNFLAGLKLLGKGDWKGISKKFVPTRTPTQVASHAQKYFLRQGLSDKKNRRASVFDIPYSESAPASPKDSLPPISEKPVAETSSQVNAPPSSIMPLKSTFEMPLQANNLSQIANQFPNLCLNAVPIALTSSNPNYSAFPYGLETPSNVQRFRGFQAMNYQRPGYVYMPPSAPVTTHHPSGIPPPPHSSQDAPRTFKRASTTSTTKDSLELKIGPPESPQRADLSSGAIQVV</sequence>